<comment type="pathway">
    <text evidence="1">Polyol metabolism; glycerol degradation via glycerol kinase pathway; sn-glycerol 3-phosphate from glycerol: step 1/1.</text>
</comment>
<evidence type="ECO:0000313" key="14">
    <source>
        <dbReference type="Proteomes" id="UP001201262"/>
    </source>
</evidence>
<evidence type="ECO:0000256" key="9">
    <source>
        <dbReference type="ARBA" id="ARBA00043149"/>
    </source>
</evidence>
<dbReference type="InterPro" id="IPR018483">
    <property type="entry name" value="Carb_kinase_FGGY_CS"/>
</dbReference>
<evidence type="ECO:0000256" key="2">
    <source>
        <dbReference type="ARBA" id="ARBA00009156"/>
    </source>
</evidence>
<evidence type="ECO:0000256" key="6">
    <source>
        <dbReference type="ARBA" id="ARBA00022777"/>
    </source>
</evidence>
<protein>
    <recommendedName>
        <fullName evidence="3">glycerol kinase</fullName>
        <ecNumber evidence="3">2.7.1.30</ecNumber>
    </recommendedName>
    <alternativeName>
        <fullName evidence="9">ATP:glycerol 3-phosphotransferase</fullName>
    </alternativeName>
</protein>
<proteinExistence type="inferred from homology"/>
<evidence type="ECO:0000259" key="12">
    <source>
        <dbReference type="Pfam" id="PF02782"/>
    </source>
</evidence>
<name>A0AAD4KNB9_9EURO</name>
<evidence type="ECO:0000259" key="11">
    <source>
        <dbReference type="Pfam" id="PF00370"/>
    </source>
</evidence>
<dbReference type="Pfam" id="PF02782">
    <property type="entry name" value="FGGY_C"/>
    <property type="match status" value="1"/>
</dbReference>
<dbReference type="InterPro" id="IPR005999">
    <property type="entry name" value="Glycerol_kin"/>
</dbReference>
<dbReference type="GO" id="GO:0006641">
    <property type="term" value="P:triglyceride metabolic process"/>
    <property type="evidence" value="ECO:0007669"/>
    <property type="project" value="TreeGrafter"/>
</dbReference>
<comment type="similarity">
    <text evidence="2 10">Belongs to the FGGY kinase family.</text>
</comment>
<keyword evidence="14" id="KW-1185">Reference proteome</keyword>
<dbReference type="EC" id="2.7.1.30" evidence="3"/>
<dbReference type="NCBIfam" id="TIGR01311">
    <property type="entry name" value="glycerol_kin"/>
    <property type="match status" value="1"/>
</dbReference>
<dbReference type="GO" id="GO:0005524">
    <property type="term" value="F:ATP binding"/>
    <property type="evidence" value="ECO:0007669"/>
    <property type="project" value="UniProtKB-KW"/>
</dbReference>
<evidence type="ECO:0000256" key="7">
    <source>
        <dbReference type="ARBA" id="ARBA00022798"/>
    </source>
</evidence>
<evidence type="ECO:0000313" key="13">
    <source>
        <dbReference type="EMBL" id="KAH8695482.1"/>
    </source>
</evidence>
<dbReference type="InterPro" id="IPR043129">
    <property type="entry name" value="ATPase_NBD"/>
</dbReference>
<feature type="domain" description="Carbohydrate kinase FGGY C-terminal" evidence="12">
    <location>
        <begin position="274"/>
        <end position="462"/>
    </location>
</feature>
<keyword evidence="4 10" id="KW-0808">Transferase</keyword>
<dbReference type="GO" id="GO:0046167">
    <property type="term" value="P:glycerol-3-phosphate biosynthetic process"/>
    <property type="evidence" value="ECO:0007669"/>
    <property type="project" value="TreeGrafter"/>
</dbReference>
<keyword evidence="5" id="KW-0547">Nucleotide-binding</keyword>
<dbReference type="PIRSF" id="PIRSF000538">
    <property type="entry name" value="GlpK"/>
    <property type="match status" value="1"/>
</dbReference>
<dbReference type="FunFam" id="3.30.420.40:FF:000085">
    <property type="entry name" value="Glycerol kinase 2"/>
    <property type="match status" value="1"/>
</dbReference>
<dbReference type="InterPro" id="IPR000577">
    <property type="entry name" value="Carb_kinase_FGGY"/>
</dbReference>
<dbReference type="GeneID" id="70248722"/>
<dbReference type="PANTHER" id="PTHR10196">
    <property type="entry name" value="SUGAR KINASE"/>
    <property type="match status" value="1"/>
</dbReference>
<keyword evidence="6 10" id="KW-0418">Kinase</keyword>
<dbReference type="GO" id="GO:0005739">
    <property type="term" value="C:mitochondrion"/>
    <property type="evidence" value="ECO:0007669"/>
    <property type="project" value="TreeGrafter"/>
</dbReference>
<evidence type="ECO:0000256" key="4">
    <source>
        <dbReference type="ARBA" id="ARBA00022679"/>
    </source>
</evidence>
<accession>A0AAD4KNB9</accession>
<dbReference type="RefSeq" id="XP_046070624.1">
    <property type="nucleotide sequence ID" value="XM_046218435.1"/>
</dbReference>
<dbReference type="GO" id="GO:0006071">
    <property type="term" value="P:glycerol metabolic process"/>
    <property type="evidence" value="ECO:0007669"/>
    <property type="project" value="UniProtKB-KW"/>
</dbReference>
<keyword evidence="7" id="KW-0319">Glycerol metabolism</keyword>
<reference evidence="13" key="1">
    <citation type="submission" date="2021-12" db="EMBL/GenBank/DDBJ databases">
        <title>Convergent genome expansion in fungi linked to evolution of root-endophyte symbiosis.</title>
        <authorList>
            <consortium name="DOE Joint Genome Institute"/>
            <person name="Ke Y.-H."/>
            <person name="Bonito G."/>
            <person name="Liao H.-L."/>
            <person name="Looney B."/>
            <person name="Rojas-Flechas A."/>
            <person name="Nash J."/>
            <person name="Hameed K."/>
            <person name="Schadt C."/>
            <person name="Martin F."/>
            <person name="Crous P.W."/>
            <person name="Miettinen O."/>
            <person name="Magnuson J.K."/>
            <person name="Labbe J."/>
            <person name="Jacobson D."/>
            <person name="Doktycz M.J."/>
            <person name="Veneault-Fourrey C."/>
            <person name="Kuo A."/>
            <person name="Mondo S."/>
            <person name="Calhoun S."/>
            <person name="Riley R."/>
            <person name="Ohm R."/>
            <person name="LaButti K."/>
            <person name="Andreopoulos B."/>
            <person name="Pangilinan J."/>
            <person name="Nolan M."/>
            <person name="Tritt A."/>
            <person name="Clum A."/>
            <person name="Lipzen A."/>
            <person name="Daum C."/>
            <person name="Barry K."/>
            <person name="Grigoriev I.V."/>
            <person name="Vilgalys R."/>
        </authorList>
    </citation>
    <scope>NUCLEOTIDE SEQUENCE</scope>
    <source>
        <strain evidence="13">PMI_201</strain>
    </source>
</reference>
<dbReference type="EMBL" id="JAJTJA010000008">
    <property type="protein sequence ID" value="KAH8695482.1"/>
    <property type="molecule type" value="Genomic_DNA"/>
</dbReference>
<dbReference type="PROSITE" id="PS00933">
    <property type="entry name" value="FGGY_KINASES_1"/>
    <property type="match status" value="1"/>
</dbReference>
<dbReference type="Pfam" id="PF00370">
    <property type="entry name" value="FGGY_N"/>
    <property type="match status" value="1"/>
</dbReference>
<dbReference type="SUPFAM" id="SSF53067">
    <property type="entry name" value="Actin-like ATPase domain"/>
    <property type="match status" value="2"/>
</dbReference>
<dbReference type="InterPro" id="IPR018485">
    <property type="entry name" value="FGGY_C"/>
</dbReference>
<dbReference type="NCBIfam" id="NF000756">
    <property type="entry name" value="PRK00047.1"/>
    <property type="match status" value="1"/>
</dbReference>
<gene>
    <name evidence="13" type="ORF">BGW36DRAFT_398702</name>
</gene>
<dbReference type="Proteomes" id="UP001201262">
    <property type="component" value="Unassembled WGS sequence"/>
</dbReference>
<dbReference type="Gene3D" id="3.30.420.40">
    <property type="match status" value="2"/>
</dbReference>
<dbReference type="CDD" id="cd07792">
    <property type="entry name" value="ASKHA_NBD_FGGY_GK1-3-like"/>
    <property type="match status" value="1"/>
</dbReference>
<evidence type="ECO:0000256" key="3">
    <source>
        <dbReference type="ARBA" id="ARBA00012099"/>
    </source>
</evidence>
<organism evidence="13 14">
    <name type="scientific">Talaromyces proteolyticus</name>
    <dbReference type="NCBI Taxonomy" id="1131652"/>
    <lineage>
        <taxon>Eukaryota</taxon>
        <taxon>Fungi</taxon>
        <taxon>Dikarya</taxon>
        <taxon>Ascomycota</taxon>
        <taxon>Pezizomycotina</taxon>
        <taxon>Eurotiomycetes</taxon>
        <taxon>Eurotiomycetidae</taxon>
        <taxon>Eurotiales</taxon>
        <taxon>Trichocomaceae</taxon>
        <taxon>Talaromyces</taxon>
        <taxon>Talaromyces sect. Bacilispori</taxon>
    </lineage>
</organism>
<dbReference type="InterPro" id="IPR018484">
    <property type="entry name" value="FGGY_N"/>
</dbReference>
<evidence type="ECO:0000256" key="10">
    <source>
        <dbReference type="RuleBase" id="RU003733"/>
    </source>
</evidence>
<comment type="caution">
    <text evidence="13">The sequence shown here is derived from an EMBL/GenBank/DDBJ whole genome shotgun (WGS) entry which is preliminary data.</text>
</comment>
<dbReference type="InterPro" id="IPR042018">
    <property type="entry name" value="GK1-3_metazoan-type"/>
</dbReference>
<keyword evidence="8" id="KW-0067">ATP-binding</keyword>
<dbReference type="GO" id="GO:0004370">
    <property type="term" value="F:glycerol kinase activity"/>
    <property type="evidence" value="ECO:0007669"/>
    <property type="project" value="UniProtKB-EC"/>
</dbReference>
<evidence type="ECO:0000256" key="1">
    <source>
        <dbReference type="ARBA" id="ARBA00005190"/>
    </source>
</evidence>
<dbReference type="FunFam" id="3.30.420.40:FF:000086">
    <property type="entry name" value="Glycerol kinase"/>
    <property type="match status" value="1"/>
</dbReference>
<dbReference type="PANTHER" id="PTHR10196:SF75">
    <property type="entry name" value="GLYCEROL KINASE"/>
    <property type="match status" value="1"/>
</dbReference>
<dbReference type="AlphaFoldDB" id="A0AAD4KNB9"/>
<feature type="domain" description="Carbohydrate kinase FGGY N-terminal" evidence="11">
    <location>
        <begin position="11"/>
        <end position="264"/>
    </location>
</feature>
<evidence type="ECO:0000256" key="5">
    <source>
        <dbReference type="ARBA" id="ARBA00022741"/>
    </source>
</evidence>
<dbReference type="PROSITE" id="PS00445">
    <property type="entry name" value="FGGY_KINASES_2"/>
    <property type="match status" value="1"/>
</dbReference>
<evidence type="ECO:0000256" key="8">
    <source>
        <dbReference type="ARBA" id="ARBA00022840"/>
    </source>
</evidence>
<sequence length="511" mass="55683">MNGTFNESFVGSIDQGTTSSRFLIFNERCEVVASHQLEFTQIYPQPGWHEHDPLEIVESVEKCIDGAIATFQAKGHSINAIKSIGITNQRETTVVWNKETGEPLYNAIVWTDTRTQALVRKLKEREGHEKLQSLSGLPLSTYPSAGKLLWLIENIPRVRDAYENGTLAFGTIDAWLIYKLNGATERDVFVTDPSNASRTLFMNIHTLQYDPVLLSFFHLDQTKVHLPTIVHSSDPKRFGSLSSTLLTGTPITGCLGDQSAALVGQKGFSAGQAKNTYGTGCFLLYNVGPSPVISTHGLLTTIAFDFQGQVSYALEGSIAVGGSSVKFLKDNFNFINESEEISALAETVEDNGGCVFVTAFSGLFAPYWIDDARGTIFGITTYTKRGHVARATLEATCFQTKAILQAMEKDSGKKLRELAVDGGMCNSDLAMQTQADLISIPVNRPAMRETTALGAAIAAGLAVGVWSSLKDVETLNADGRTTFNPAMTKDKADGMFALWEKAVNMTRGWTN</sequence>